<name>A0A8M1K8J9_CLUHA</name>
<organism evidence="3 4">
    <name type="scientific">Clupea harengus</name>
    <name type="common">Atlantic herring</name>
    <dbReference type="NCBI Taxonomy" id="7950"/>
    <lineage>
        <taxon>Eukaryota</taxon>
        <taxon>Metazoa</taxon>
        <taxon>Chordata</taxon>
        <taxon>Craniata</taxon>
        <taxon>Vertebrata</taxon>
        <taxon>Euteleostomi</taxon>
        <taxon>Actinopterygii</taxon>
        <taxon>Neopterygii</taxon>
        <taxon>Teleostei</taxon>
        <taxon>Clupei</taxon>
        <taxon>Clupeiformes</taxon>
        <taxon>Clupeoidei</taxon>
        <taxon>Clupeidae</taxon>
        <taxon>Clupea</taxon>
    </lineage>
</organism>
<feature type="compositionally biased region" description="Basic and acidic residues" evidence="1">
    <location>
        <begin position="25"/>
        <end position="38"/>
    </location>
</feature>
<feature type="compositionally biased region" description="Basic and acidic residues" evidence="1">
    <location>
        <begin position="102"/>
        <end position="111"/>
    </location>
</feature>
<dbReference type="GeneID" id="122129268"/>
<feature type="compositionally biased region" description="Basic and acidic residues" evidence="1">
    <location>
        <begin position="146"/>
        <end position="159"/>
    </location>
</feature>
<gene>
    <name evidence="4" type="primary">pdap1b</name>
</gene>
<keyword evidence="3" id="KW-1185">Reference proteome</keyword>
<reference evidence="4" key="1">
    <citation type="submission" date="2025-08" db="UniProtKB">
        <authorList>
            <consortium name="RefSeq"/>
        </authorList>
    </citation>
    <scope>IDENTIFICATION</scope>
</reference>
<dbReference type="InterPro" id="IPR039876">
    <property type="entry name" value="HAP28"/>
</dbReference>
<dbReference type="PANTHER" id="PTHR22055">
    <property type="entry name" value="28 KDA HEAT- AND ACID-STABLE PHOSPHOPROTEIN PDGF-ASSOCIATED PROTEIN"/>
    <property type="match status" value="1"/>
</dbReference>
<accession>A0A8M1K8J9</accession>
<evidence type="ECO:0000259" key="2">
    <source>
        <dbReference type="Pfam" id="PF10252"/>
    </source>
</evidence>
<proteinExistence type="predicted"/>
<dbReference type="Pfam" id="PF10252">
    <property type="entry name" value="PP28"/>
    <property type="match status" value="1"/>
</dbReference>
<feature type="domain" description="Casein kinase substrate phosphoprotein PP28" evidence="2">
    <location>
        <begin position="79"/>
        <end position="157"/>
    </location>
</feature>
<evidence type="ECO:0000313" key="3">
    <source>
        <dbReference type="Proteomes" id="UP000515152"/>
    </source>
</evidence>
<protein>
    <submittedName>
        <fullName evidence="4">Pdgfa associated protein 1b</fullName>
    </submittedName>
</protein>
<dbReference type="OrthoDB" id="21120at2759"/>
<dbReference type="CTD" id="393179"/>
<dbReference type="Proteomes" id="UP000515152">
    <property type="component" value="Unplaced"/>
</dbReference>
<dbReference type="RefSeq" id="XP_042560192.1">
    <property type="nucleotide sequence ID" value="XM_042704258.1"/>
</dbReference>
<dbReference type="KEGG" id="char:122129268"/>
<dbReference type="AlphaFoldDB" id="A0A8M1K8J9"/>
<evidence type="ECO:0000256" key="1">
    <source>
        <dbReference type="SAM" id="MobiDB-lite"/>
    </source>
</evidence>
<evidence type="ECO:0000313" key="4">
    <source>
        <dbReference type="RefSeq" id="XP_042560192.1"/>
    </source>
</evidence>
<feature type="region of interest" description="Disordered" evidence="1">
    <location>
        <begin position="146"/>
        <end position="174"/>
    </location>
</feature>
<dbReference type="InterPro" id="IPR019380">
    <property type="entry name" value="Casein_kinase_sb_PP28"/>
</dbReference>
<feature type="region of interest" description="Disordered" evidence="1">
    <location>
        <begin position="1"/>
        <end position="111"/>
    </location>
</feature>
<sequence>MPKGGKKGGHKGRMRTYTSPDEIDAQMKAEKERKKREEEEGASNDNLAEEKLQGSGSEESDDEGSQKRKGVEGLIEIQNPNRAAQKTKKVADIELEGPPQLSRREREEIEKQQAKERYMKMHLAGKTDQAKADLARLAIIRKQREEAARKKEEEKKAKEAVAGAGRGLNSLSLK</sequence>
<feature type="compositionally biased region" description="Basic residues" evidence="1">
    <location>
        <begin position="1"/>
        <end position="14"/>
    </location>
</feature>